<dbReference type="EMBL" id="CP002850">
    <property type="protein sequence ID" value="AEH63073.1"/>
    <property type="molecule type" value="Genomic_DNA"/>
</dbReference>
<accession>A0A0H3G2Q0</accession>
<feature type="chain" id="PRO_5002609617" evidence="1">
    <location>
        <begin position="21"/>
        <end position="169"/>
    </location>
</feature>
<dbReference type="HOGENOM" id="CLU_110659_1_0_5"/>
<dbReference type="RefSeq" id="WP_012817590.1">
    <property type="nucleotide sequence ID" value="NC_017262.1"/>
</dbReference>
<evidence type="ECO:0000313" key="2">
    <source>
        <dbReference type="EMBL" id="AEH63073.1"/>
    </source>
</evidence>
<dbReference type="Gene3D" id="3.40.30.10">
    <property type="entry name" value="Glutaredoxin"/>
    <property type="match status" value="1"/>
</dbReference>
<feature type="signal peptide" evidence="1">
    <location>
        <begin position="1"/>
        <end position="20"/>
    </location>
</feature>
<evidence type="ECO:0000256" key="1">
    <source>
        <dbReference type="SAM" id="SignalP"/>
    </source>
</evidence>
<dbReference type="GeneID" id="79904774"/>
<gene>
    <name evidence="2" type="ordered locus">Zmob_1247</name>
</gene>
<name>A0A0H3G2Q0_ZYMMA</name>
<reference evidence="2 3" key="1">
    <citation type="journal article" date="2011" name="J. Bacteriol.">
        <title>Genome sequence of the ethanol-producing Zymomonas mobilis subsp. mobilis lectotype strain ATCC 10988.</title>
        <authorList>
            <person name="Pappas K.M."/>
            <person name="Kouvelis V.N."/>
            <person name="Saunders E."/>
            <person name="Brettin T.S."/>
            <person name="Bruce D."/>
            <person name="Detter C."/>
            <person name="Balakireva M."/>
            <person name="Han C.S."/>
            <person name="Savvakis G."/>
            <person name="Kyrpides N.C."/>
            <person name="Typas M.A."/>
        </authorList>
    </citation>
    <scope>NUCLEOTIDE SEQUENCE [LARGE SCALE GENOMIC DNA]</scope>
    <source>
        <strain evidence="3">ATCC 10988 / DSM 424 / CCUG 17860 / LMG 404 / NCIMB 8938 / NRRL B-806 / ZM1</strain>
    </source>
</reference>
<dbReference type="SUPFAM" id="SSF52833">
    <property type="entry name" value="Thioredoxin-like"/>
    <property type="match status" value="1"/>
</dbReference>
<organism evidence="2 3">
    <name type="scientific">Zymomonas mobilis subsp. mobilis (strain ATCC 10988 / DSM 424 / LMG 404 / NCIMB 8938 / NRRL B-806 / ZM1)</name>
    <dbReference type="NCBI Taxonomy" id="555217"/>
    <lineage>
        <taxon>Bacteria</taxon>
        <taxon>Pseudomonadati</taxon>
        <taxon>Pseudomonadota</taxon>
        <taxon>Alphaproteobacteria</taxon>
        <taxon>Sphingomonadales</taxon>
        <taxon>Zymomonadaceae</taxon>
        <taxon>Zymomonas</taxon>
    </lineage>
</organism>
<dbReference type="Pfam" id="PF13899">
    <property type="entry name" value="Thioredoxin_7"/>
    <property type="match status" value="1"/>
</dbReference>
<keyword evidence="1" id="KW-0732">Signal</keyword>
<protein>
    <submittedName>
        <fullName evidence="2">Thiol-disulfide isomerase</fullName>
    </submittedName>
</protein>
<dbReference type="eggNOG" id="COG0526">
    <property type="taxonomic scope" value="Bacteria"/>
</dbReference>
<dbReference type="CDD" id="cd02947">
    <property type="entry name" value="TRX_family"/>
    <property type="match status" value="1"/>
</dbReference>
<dbReference type="Proteomes" id="UP000001494">
    <property type="component" value="Chromosome"/>
</dbReference>
<dbReference type="KEGG" id="zmm:Zmob_1247"/>
<dbReference type="GO" id="GO:0016853">
    <property type="term" value="F:isomerase activity"/>
    <property type="evidence" value="ECO:0007669"/>
    <property type="project" value="UniProtKB-KW"/>
</dbReference>
<sequence length="169" mass="18773" precursor="true">MRRLIPVSLLMFMAFSPANAVPAPKIAISNFDQLAHPLPMPYNERAHAEKAVAEARAKAKKANKLLLIDLGGNWCPDCRILGGMFDQPDLKRFMDKHYEIVTVDVGRFDKNLSIPAHYGLNDRLKGAPTLLIVDPKTDKLLNPGHVTALADARSMTPQAIADWLAQWVH</sequence>
<proteinExistence type="predicted"/>
<evidence type="ECO:0000313" key="3">
    <source>
        <dbReference type="Proteomes" id="UP000001494"/>
    </source>
</evidence>
<dbReference type="AlphaFoldDB" id="A0A0H3G2Q0"/>
<dbReference type="InterPro" id="IPR036249">
    <property type="entry name" value="Thioredoxin-like_sf"/>
</dbReference>
<keyword evidence="2" id="KW-0413">Isomerase</keyword>
<dbReference type="OrthoDB" id="7629852at2"/>